<evidence type="ECO:0000256" key="3">
    <source>
        <dbReference type="ARBA" id="ARBA00022722"/>
    </source>
</evidence>
<protein>
    <recommendedName>
        <fullName evidence="7">Integrase catalytic domain-containing protein</fullName>
    </recommendedName>
</protein>
<gene>
    <name evidence="8" type="primary">PARPA_04773.1 scaffold 15639</name>
</gene>
<dbReference type="EMBL" id="LN725615">
    <property type="protein sequence ID" value="CEP10974.1"/>
    <property type="molecule type" value="Genomic_DNA"/>
</dbReference>
<sequence length="564" mass="65698">MAGASHSARMCAKFMGLCQYYSTYMPNFADVAACITDLTKGVGPKNRKIDWSDACQTICPMITSAPVLLMPDMSRSFRIECDARDYAVGAVLLQEDSNYINAWKPVAFISKKLSNADRNYPTQERELLDILFACRTWRCFVEGSTYEVFTDHRPLQYYKSSIHKKGVDNIVPDLLSRREGPDCNPEFLFAMFTTILNKVMQPSDTSLLTDPCQDWPIFFKKQKQDWPDKWWAQLEKEEVNFEVIDNIVKDINYWLKTCPECQLHSRTEKQVHHAPMKPLEVTAPFARWHIDFIGELPTTSNGNRWILMAVDYATNWPIARALKSATADEIVKFIYEEIVMKFGCPVEIVSNRGANLLSKILKQYMHKIRSKHMFTSAFHPRTNSKCERLNQTFKHMLTKYVKGLIHSWDDYIDSVLFSCRIRKHATTGYSPFYLVYGQEPVLPDVLARIRDLKEKRFEAQEQMILQARKDTERWDAVIKNNKTQKFTAGGYVMLRHESKRDLEFNWMGPYVVLKTNLDYNIYQIQEIEGKVSNSWVHTDCLHSVQYDGSKPDKYWYIPRVARAK</sequence>
<evidence type="ECO:0000256" key="5">
    <source>
        <dbReference type="ARBA" id="ARBA00022801"/>
    </source>
</evidence>
<keyword evidence="9" id="KW-1185">Reference proteome</keyword>
<dbReference type="Gene3D" id="3.30.420.10">
    <property type="entry name" value="Ribonuclease H-like superfamily/Ribonuclease H"/>
    <property type="match status" value="1"/>
</dbReference>
<dbReference type="InterPro" id="IPR043502">
    <property type="entry name" value="DNA/RNA_pol_sf"/>
</dbReference>
<evidence type="ECO:0000256" key="6">
    <source>
        <dbReference type="ARBA" id="ARBA00022918"/>
    </source>
</evidence>
<dbReference type="GO" id="GO:0005634">
    <property type="term" value="C:nucleus"/>
    <property type="evidence" value="ECO:0007669"/>
    <property type="project" value="UniProtKB-ARBA"/>
</dbReference>
<dbReference type="CDD" id="cd09274">
    <property type="entry name" value="RNase_HI_RT_Ty3"/>
    <property type="match status" value="1"/>
</dbReference>
<dbReference type="AlphaFoldDB" id="A0A0B7N7K7"/>
<dbReference type="InterPro" id="IPR036397">
    <property type="entry name" value="RNaseH_sf"/>
</dbReference>
<dbReference type="SUPFAM" id="SSF53098">
    <property type="entry name" value="Ribonuclease H-like"/>
    <property type="match status" value="1"/>
</dbReference>
<dbReference type="InterPro" id="IPR043128">
    <property type="entry name" value="Rev_trsase/Diguanyl_cyclase"/>
</dbReference>
<evidence type="ECO:0000259" key="7">
    <source>
        <dbReference type="PROSITE" id="PS50994"/>
    </source>
</evidence>
<dbReference type="SUPFAM" id="SSF56672">
    <property type="entry name" value="DNA/RNA polymerases"/>
    <property type="match status" value="1"/>
</dbReference>
<keyword evidence="3" id="KW-0540">Nuclease</keyword>
<keyword evidence="5" id="KW-0378">Hydrolase</keyword>
<dbReference type="InterPro" id="IPR041373">
    <property type="entry name" value="RT_RNaseH"/>
</dbReference>
<reference evidence="8 9" key="1">
    <citation type="submission" date="2014-09" db="EMBL/GenBank/DDBJ databases">
        <authorList>
            <person name="Ellenberger Sabrina"/>
        </authorList>
    </citation>
    <scope>NUCLEOTIDE SEQUENCE [LARGE SCALE GENOMIC DNA]</scope>
    <source>
        <strain evidence="8 9">CBS 412.66</strain>
    </source>
</reference>
<dbReference type="Gene3D" id="3.30.70.270">
    <property type="match status" value="1"/>
</dbReference>
<dbReference type="STRING" id="35722.A0A0B7N7K7"/>
<evidence type="ECO:0000313" key="8">
    <source>
        <dbReference type="EMBL" id="CEP10974.1"/>
    </source>
</evidence>
<proteinExistence type="predicted"/>
<dbReference type="OrthoDB" id="412584at2759"/>
<keyword evidence="2" id="KW-0548">Nucleotidyltransferase</keyword>
<keyword evidence="6" id="KW-0695">RNA-directed DNA polymerase</keyword>
<dbReference type="Pfam" id="PF17917">
    <property type="entry name" value="RT_RNaseH"/>
    <property type="match status" value="1"/>
</dbReference>
<dbReference type="InterPro" id="IPR001584">
    <property type="entry name" value="Integrase_cat-core"/>
</dbReference>
<dbReference type="InterPro" id="IPR050951">
    <property type="entry name" value="Retrovirus_Pol_polyprotein"/>
</dbReference>
<dbReference type="PANTHER" id="PTHR37984">
    <property type="entry name" value="PROTEIN CBG26694"/>
    <property type="match status" value="1"/>
</dbReference>
<dbReference type="Proteomes" id="UP000054107">
    <property type="component" value="Unassembled WGS sequence"/>
</dbReference>
<dbReference type="InterPro" id="IPR012337">
    <property type="entry name" value="RNaseH-like_sf"/>
</dbReference>
<dbReference type="PANTHER" id="PTHR37984:SF5">
    <property type="entry name" value="PROTEIN NYNRIN-LIKE"/>
    <property type="match status" value="1"/>
</dbReference>
<dbReference type="GO" id="GO:0016787">
    <property type="term" value="F:hydrolase activity"/>
    <property type="evidence" value="ECO:0007669"/>
    <property type="project" value="UniProtKB-KW"/>
</dbReference>
<dbReference type="GO" id="GO:0004519">
    <property type="term" value="F:endonuclease activity"/>
    <property type="evidence" value="ECO:0007669"/>
    <property type="project" value="UniProtKB-KW"/>
</dbReference>
<organism evidence="8 9">
    <name type="scientific">Parasitella parasitica</name>
    <dbReference type="NCBI Taxonomy" id="35722"/>
    <lineage>
        <taxon>Eukaryota</taxon>
        <taxon>Fungi</taxon>
        <taxon>Fungi incertae sedis</taxon>
        <taxon>Mucoromycota</taxon>
        <taxon>Mucoromycotina</taxon>
        <taxon>Mucoromycetes</taxon>
        <taxon>Mucorales</taxon>
        <taxon>Mucorineae</taxon>
        <taxon>Mucoraceae</taxon>
        <taxon>Parasitella</taxon>
    </lineage>
</organism>
<evidence type="ECO:0000256" key="4">
    <source>
        <dbReference type="ARBA" id="ARBA00022759"/>
    </source>
</evidence>
<dbReference type="FunFam" id="3.30.420.10:FF:000032">
    <property type="entry name" value="Retrovirus-related Pol polyprotein from transposon 297-like Protein"/>
    <property type="match status" value="1"/>
</dbReference>
<keyword evidence="1" id="KW-0808">Transferase</keyword>
<accession>A0A0B7N7K7</accession>
<evidence type="ECO:0000313" key="9">
    <source>
        <dbReference type="Proteomes" id="UP000054107"/>
    </source>
</evidence>
<dbReference type="GO" id="GO:0003676">
    <property type="term" value="F:nucleic acid binding"/>
    <property type="evidence" value="ECO:0007669"/>
    <property type="project" value="InterPro"/>
</dbReference>
<dbReference type="Gene3D" id="3.10.20.370">
    <property type="match status" value="1"/>
</dbReference>
<name>A0A0B7N7K7_9FUNG</name>
<keyword evidence="4" id="KW-0255">Endonuclease</keyword>
<feature type="domain" description="Integrase catalytic" evidence="7">
    <location>
        <begin position="280"/>
        <end position="439"/>
    </location>
</feature>
<dbReference type="GO" id="GO:0015074">
    <property type="term" value="P:DNA integration"/>
    <property type="evidence" value="ECO:0007669"/>
    <property type="project" value="InterPro"/>
</dbReference>
<evidence type="ECO:0000256" key="2">
    <source>
        <dbReference type="ARBA" id="ARBA00022695"/>
    </source>
</evidence>
<dbReference type="GO" id="GO:0003964">
    <property type="term" value="F:RNA-directed DNA polymerase activity"/>
    <property type="evidence" value="ECO:0007669"/>
    <property type="project" value="UniProtKB-KW"/>
</dbReference>
<evidence type="ECO:0000256" key="1">
    <source>
        <dbReference type="ARBA" id="ARBA00022679"/>
    </source>
</evidence>
<dbReference type="PROSITE" id="PS50994">
    <property type="entry name" value="INTEGRASE"/>
    <property type="match status" value="1"/>
</dbReference>